<organism evidence="1 2">
    <name type="scientific">Canavalia gladiata</name>
    <name type="common">Sword bean</name>
    <name type="synonym">Dolichos gladiatus</name>
    <dbReference type="NCBI Taxonomy" id="3824"/>
    <lineage>
        <taxon>Eukaryota</taxon>
        <taxon>Viridiplantae</taxon>
        <taxon>Streptophyta</taxon>
        <taxon>Embryophyta</taxon>
        <taxon>Tracheophyta</taxon>
        <taxon>Spermatophyta</taxon>
        <taxon>Magnoliopsida</taxon>
        <taxon>eudicotyledons</taxon>
        <taxon>Gunneridae</taxon>
        <taxon>Pentapetalae</taxon>
        <taxon>rosids</taxon>
        <taxon>fabids</taxon>
        <taxon>Fabales</taxon>
        <taxon>Fabaceae</taxon>
        <taxon>Papilionoideae</taxon>
        <taxon>50 kb inversion clade</taxon>
        <taxon>NPAAA clade</taxon>
        <taxon>indigoferoid/millettioid clade</taxon>
        <taxon>Phaseoleae</taxon>
        <taxon>Canavalia</taxon>
    </lineage>
</organism>
<sequence length="121" mass="13383">MGPGGWMHQPLGQVLWSRDSVLLYTIELARKGPWFVALPTTVASHLVKQGRSRVLRLKQGMVSYGFLVPPASPLGTFMESLAGDEPKELSWMEPMPSSLLCSRLRSVTMRDVALSGKDQMP</sequence>
<proteinExistence type="predicted"/>
<accession>A0AAN9MZR8</accession>
<keyword evidence="2" id="KW-1185">Reference proteome</keyword>
<name>A0AAN9MZR8_CANGL</name>
<comment type="caution">
    <text evidence="1">The sequence shown here is derived from an EMBL/GenBank/DDBJ whole genome shotgun (WGS) entry which is preliminary data.</text>
</comment>
<evidence type="ECO:0000313" key="2">
    <source>
        <dbReference type="Proteomes" id="UP001367508"/>
    </source>
</evidence>
<dbReference type="Proteomes" id="UP001367508">
    <property type="component" value="Unassembled WGS sequence"/>
</dbReference>
<dbReference type="EMBL" id="JAYMYQ010000001">
    <property type="protein sequence ID" value="KAK7361059.1"/>
    <property type="molecule type" value="Genomic_DNA"/>
</dbReference>
<reference evidence="1 2" key="1">
    <citation type="submission" date="2024-01" db="EMBL/GenBank/DDBJ databases">
        <title>The genomes of 5 underutilized Papilionoideae crops provide insights into root nodulation and disease resistanc.</title>
        <authorList>
            <person name="Jiang F."/>
        </authorList>
    </citation>
    <scope>NUCLEOTIDE SEQUENCE [LARGE SCALE GENOMIC DNA]</scope>
    <source>
        <strain evidence="1">LVBAO_FW01</strain>
        <tissue evidence="1">Leaves</tissue>
    </source>
</reference>
<protein>
    <submittedName>
        <fullName evidence="1">Uncharacterized protein</fullName>
    </submittedName>
</protein>
<dbReference type="AlphaFoldDB" id="A0AAN9MZR8"/>
<gene>
    <name evidence="1" type="ORF">VNO77_03088</name>
</gene>
<evidence type="ECO:0000313" key="1">
    <source>
        <dbReference type="EMBL" id="KAK7361059.1"/>
    </source>
</evidence>